<proteinExistence type="predicted"/>
<sequence>MQTISQAITKAIGKIVLIASITSVGVINTTQAARSGEQVFNTTCIACHISGAAGAPRLGEKADWQPRIEKGLESLLATSIKGIGAMPPKGMCGNCSDEELLNSIQFMIDNSQN</sequence>
<keyword evidence="4" id="KW-0249">Electron transport</keyword>
<name>A0ABT2YUE8_9GAMM</name>
<dbReference type="EMBL" id="JAOVZB010000005">
    <property type="protein sequence ID" value="MCV2403522.1"/>
    <property type="molecule type" value="Genomic_DNA"/>
</dbReference>
<dbReference type="PROSITE" id="PS51007">
    <property type="entry name" value="CYTC"/>
    <property type="match status" value="1"/>
</dbReference>
<accession>A0ABT2YUE8</accession>
<evidence type="ECO:0000256" key="5">
    <source>
        <dbReference type="ARBA" id="ARBA00023004"/>
    </source>
</evidence>
<dbReference type="InterPro" id="IPR002323">
    <property type="entry name" value="Cyt_CIE"/>
</dbReference>
<evidence type="ECO:0000256" key="2">
    <source>
        <dbReference type="ARBA" id="ARBA00022617"/>
    </source>
</evidence>
<gene>
    <name evidence="8" type="ORF">OFY17_11630</name>
</gene>
<feature type="domain" description="Cytochrome c" evidence="7">
    <location>
        <begin position="31"/>
        <end position="111"/>
    </location>
</feature>
<evidence type="ECO:0000256" key="1">
    <source>
        <dbReference type="ARBA" id="ARBA00022448"/>
    </source>
</evidence>
<evidence type="ECO:0000313" key="9">
    <source>
        <dbReference type="Proteomes" id="UP001209713"/>
    </source>
</evidence>
<keyword evidence="2 6" id="KW-0349">Heme</keyword>
<dbReference type="PANTHER" id="PTHR40942:SF4">
    <property type="entry name" value="CYTOCHROME C5"/>
    <property type="match status" value="1"/>
</dbReference>
<dbReference type="SUPFAM" id="SSF46626">
    <property type="entry name" value="Cytochrome c"/>
    <property type="match status" value="1"/>
</dbReference>
<evidence type="ECO:0000259" key="7">
    <source>
        <dbReference type="PROSITE" id="PS51007"/>
    </source>
</evidence>
<keyword evidence="3 6" id="KW-0479">Metal-binding</keyword>
<dbReference type="RefSeq" id="WP_263530901.1">
    <property type="nucleotide sequence ID" value="NZ_JAOVZB010000005.1"/>
</dbReference>
<keyword evidence="9" id="KW-1185">Reference proteome</keyword>
<dbReference type="Proteomes" id="UP001209713">
    <property type="component" value="Unassembled WGS sequence"/>
</dbReference>
<evidence type="ECO:0000256" key="3">
    <source>
        <dbReference type="ARBA" id="ARBA00022723"/>
    </source>
</evidence>
<keyword evidence="1" id="KW-0813">Transport</keyword>
<dbReference type="Pfam" id="PF13442">
    <property type="entry name" value="Cytochrome_CBB3"/>
    <property type="match status" value="1"/>
</dbReference>
<evidence type="ECO:0000313" key="8">
    <source>
        <dbReference type="EMBL" id="MCV2403522.1"/>
    </source>
</evidence>
<dbReference type="Gene3D" id="1.10.760.10">
    <property type="entry name" value="Cytochrome c-like domain"/>
    <property type="match status" value="1"/>
</dbReference>
<evidence type="ECO:0000256" key="6">
    <source>
        <dbReference type="PROSITE-ProRule" id="PRU00433"/>
    </source>
</evidence>
<keyword evidence="5 6" id="KW-0408">Iron</keyword>
<dbReference type="PANTHER" id="PTHR40942">
    <property type="match status" value="1"/>
</dbReference>
<dbReference type="PRINTS" id="PR00607">
    <property type="entry name" value="CYTCHROMECIE"/>
</dbReference>
<reference evidence="8 9" key="1">
    <citation type="submission" date="2022-10" db="EMBL/GenBank/DDBJ databases">
        <title>Marinomonas transparenta sp. nov. and Marinomonas sargassi sp. nov., isolated from marine alga (Sargassum natans (L.) Gaillon).</title>
        <authorList>
            <person name="Wang Y."/>
        </authorList>
    </citation>
    <scope>NUCLEOTIDE SEQUENCE [LARGE SCALE GENOMIC DNA]</scope>
    <source>
        <strain evidence="8 9">C2222</strain>
    </source>
</reference>
<protein>
    <submittedName>
        <fullName evidence="8">C-type cytochrome</fullName>
    </submittedName>
</protein>
<comment type="caution">
    <text evidence="8">The sequence shown here is derived from an EMBL/GenBank/DDBJ whole genome shotgun (WGS) entry which is preliminary data.</text>
</comment>
<evidence type="ECO:0000256" key="4">
    <source>
        <dbReference type="ARBA" id="ARBA00022982"/>
    </source>
</evidence>
<dbReference type="InterPro" id="IPR009056">
    <property type="entry name" value="Cyt_c-like_dom"/>
</dbReference>
<dbReference type="InterPro" id="IPR036909">
    <property type="entry name" value="Cyt_c-like_dom_sf"/>
</dbReference>
<organism evidence="8 9">
    <name type="scientific">Marinomonas sargassi</name>
    <dbReference type="NCBI Taxonomy" id="2984494"/>
    <lineage>
        <taxon>Bacteria</taxon>
        <taxon>Pseudomonadati</taxon>
        <taxon>Pseudomonadota</taxon>
        <taxon>Gammaproteobacteria</taxon>
        <taxon>Oceanospirillales</taxon>
        <taxon>Oceanospirillaceae</taxon>
        <taxon>Marinomonas</taxon>
    </lineage>
</organism>